<feature type="domain" description="Replication-associated protein ORF2/G2P" evidence="1">
    <location>
        <begin position="47"/>
        <end position="157"/>
    </location>
</feature>
<organism evidence="2">
    <name type="scientific">marine sediment metagenome</name>
    <dbReference type="NCBI Taxonomy" id="412755"/>
    <lineage>
        <taxon>unclassified sequences</taxon>
        <taxon>metagenomes</taxon>
        <taxon>ecological metagenomes</taxon>
    </lineage>
</organism>
<gene>
    <name evidence="2" type="ORF">LCGC14_2616760</name>
</gene>
<reference evidence="2" key="1">
    <citation type="journal article" date="2015" name="Nature">
        <title>Complex archaea that bridge the gap between prokaryotes and eukaryotes.</title>
        <authorList>
            <person name="Spang A."/>
            <person name="Saw J.H."/>
            <person name="Jorgensen S.L."/>
            <person name="Zaremba-Niedzwiedzka K."/>
            <person name="Martijn J."/>
            <person name="Lind A.E."/>
            <person name="van Eijk R."/>
            <person name="Schleper C."/>
            <person name="Guy L."/>
            <person name="Ettema T.J."/>
        </authorList>
    </citation>
    <scope>NUCLEOTIDE SEQUENCE</scope>
</reference>
<name>A0A0F9A471_9ZZZZ</name>
<comment type="caution">
    <text evidence="2">The sequence shown here is derived from an EMBL/GenBank/DDBJ whole genome shotgun (WGS) entry which is preliminary data.</text>
</comment>
<evidence type="ECO:0000259" key="1">
    <source>
        <dbReference type="Pfam" id="PF23343"/>
    </source>
</evidence>
<feature type="non-terminal residue" evidence="2">
    <location>
        <position position="181"/>
    </location>
</feature>
<evidence type="ECO:0000313" key="2">
    <source>
        <dbReference type="EMBL" id="KKL04369.1"/>
    </source>
</evidence>
<dbReference type="Pfam" id="PF23343">
    <property type="entry name" value="REP_ORF2-G2P"/>
    <property type="match status" value="1"/>
</dbReference>
<sequence>MVKYFARSSGLAQVGGGLRGSVSGFSRRSRKRLIELLCKLDEIDDALFWTLTYPSEFPDQFDVFKRDLDTFLKRVKRRWPDAAWIWRVEPQQRGAPHYHLIIWNIPNGLRRVRLWVTLAWAQIAHQHDKHNGEYATRVERINSRRHAMHYASKYSAKVSGEDDQKQWGRRWGYGGSVRIRK</sequence>
<dbReference type="InterPro" id="IPR056906">
    <property type="entry name" value="ORF2/G2P_dom"/>
</dbReference>
<accession>A0A0F9A471</accession>
<dbReference type="EMBL" id="LAZR01044552">
    <property type="protein sequence ID" value="KKL04369.1"/>
    <property type="molecule type" value="Genomic_DNA"/>
</dbReference>
<dbReference type="AlphaFoldDB" id="A0A0F9A471"/>
<protein>
    <recommendedName>
        <fullName evidence="1">Replication-associated protein ORF2/G2P domain-containing protein</fullName>
    </recommendedName>
</protein>
<proteinExistence type="predicted"/>